<dbReference type="AlphaFoldDB" id="A0A4D6MUB3"/>
<reference evidence="1 2" key="1">
    <citation type="submission" date="2019-04" db="EMBL/GenBank/DDBJ databases">
        <title>An improved genome assembly and genetic linkage map for asparagus bean, Vigna unguiculata ssp. sesquipedialis.</title>
        <authorList>
            <person name="Xia Q."/>
            <person name="Zhang R."/>
            <person name="Dong Y."/>
        </authorList>
    </citation>
    <scope>NUCLEOTIDE SEQUENCE [LARGE SCALE GENOMIC DNA]</scope>
    <source>
        <tissue evidence="1">Leaf</tissue>
    </source>
</reference>
<evidence type="ECO:0000313" key="1">
    <source>
        <dbReference type="EMBL" id="QCE03709.1"/>
    </source>
</evidence>
<keyword evidence="2" id="KW-1185">Reference proteome</keyword>
<protein>
    <submittedName>
        <fullName evidence="1">Uncharacterized protein</fullName>
    </submittedName>
</protein>
<dbReference type="Gene3D" id="1.10.1780.10">
    <property type="entry name" value="Clp, N-terminal domain"/>
    <property type="match status" value="1"/>
</dbReference>
<dbReference type="InterPro" id="IPR036628">
    <property type="entry name" value="Clp_N_dom_sf"/>
</dbReference>
<dbReference type="PANTHER" id="PTHR43572">
    <property type="entry name" value="CHAPERONE PROTEIN CLPD, CHLOROPLASTIC"/>
    <property type="match status" value="1"/>
</dbReference>
<organism evidence="1 2">
    <name type="scientific">Vigna unguiculata</name>
    <name type="common">Cowpea</name>
    <dbReference type="NCBI Taxonomy" id="3917"/>
    <lineage>
        <taxon>Eukaryota</taxon>
        <taxon>Viridiplantae</taxon>
        <taxon>Streptophyta</taxon>
        <taxon>Embryophyta</taxon>
        <taxon>Tracheophyta</taxon>
        <taxon>Spermatophyta</taxon>
        <taxon>Magnoliopsida</taxon>
        <taxon>eudicotyledons</taxon>
        <taxon>Gunneridae</taxon>
        <taxon>Pentapetalae</taxon>
        <taxon>rosids</taxon>
        <taxon>fabids</taxon>
        <taxon>Fabales</taxon>
        <taxon>Fabaceae</taxon>
        <taxon>Papilionoideae</taxon>
        <taxon>50 kb inversion clade</taxon>
        <taxon>NPAAA clade</taxon>
        <taxon>indigoferoid/millettioid clade</taxon>
        <taxon>Phaseoleae</taxon>
        <taxon>Vigna</taxon>
    </lineage>
</organism>
<sequence>MMDYVGGSSRRSWSMKLIRHRGDGTYLGSGWVITPCVQTLQSLGTVTCASHQEIRCHLHNPDIESRVMYMCCGGLYDSGDNDIDCMGLKNPKSFCNRANHHDFLLLRASPHHIQIFSSSSIAPQPLFRLHHRSVGVLLDRLPSSKGGGGGSGGEEELAPVSNSLMAAIKRSQANQRWQPESFHAYQQSQHGGTASFLKHFVLSILDDPIVSRVFAEAGFMQGVL</sequence>
<evidence type="ECO:0000313" key="2">
    <source>
        <dbReference type="Proteomes" id="UP000501690"/>
    </source>
</evidence>
<name>A0A4D6MUB3_VIGUN</name>
<gene>
    <name evidence="1" type="ORF">DEO72_LG8g1734</name>
</gene>
<dbReference type="PANTHER" id="PTHR43572:SF38">
    <property type="entry name" value="PROTEIN SMAX1-LIKE 6"/>
    <property type="match status" value="1"/>
</dbReference>
<dbReference type="Proteomes" id="UP000501690">
    <property type="component" value="Linkage Group LG8"/>
</dbReference>
<accession>A0A4D6MUB3</accession>
<proteinExistence type="predicted"/>
<dbReference type="InterPro" id="IPR051650">
    <property type="entry name" value="SL_signaling_regulator"/>
</dbReference>
<dbReference type="EMBL" id="CP039352">
    <property type="protein sequence ID" value="QCE03709.1"/>
    <property type="molecule type" value="Genomic_DNA"/>
</dbReference>